<dbReference type="Pfam" id="PF00676">
    <property type="entry name" value="E1_dh"/>
    <property type="match status" value="1"/>
</dbReference>
<comment type="caution">
    <text evidence="6">The sequence shown here is derived from an EMBL/GenBank/DDBJ whole genome shotgun (WGS) entry which is preliminary data.</text>
</comment>
<comment type="cofactor">
    <cofactor evidence="1">
        <name>thiamine diphosphate</name>
        <dbReference type="ChEBI" id="CHEBI:58937"/>
    </cofactor>
</comment>
<gene>
    <name evidence="6" type="ORF">CDA63_05420</name>
</gene>
<keyword evidence="4" id="KW-0786">Thiamine pyrophosphate</keyword>
<evidence type="ECO:0000256" key="1">
    <source>
        <dbReference type="ARBA" id="ARBA00001964"/>
    </source>
</evidence>
<feature type="domain" description="Transketolase-like pyrimidine-binding" evidence="5">
    <location>
        <begin position="473"/>
        <end position="647"/>
    </location>
</feature>
<keyword evidence="7" id="KW-1185">Reference proteome</keyword>
<dbReference type="InterPro" id="IPR001017">
    <property type="entry name" value="DH_E1"/>
</dbReference>
<proteinExistence type="predicted"/>
<dbReference type="CDD" id="cd02000">
    <property type="entry name" value="TPP_E1_PDC_ADC_BCADC"/>
    <property type="match status" value="1"/>
</dbReference>
<keyword evidence="3" id="KW-0560">Oxidoreductase</keyword>
<dbReference type="InterPro" id="IPR029061">
    <property type="entry name" value="THDP-binding"/>
</dbReference>
<dbReference type="AlphaFoldDB" id="A0A246FN52"/>
<dbReference type="EMBL" id="NIRR01000005">
    <property type="protein sequence ID" value="OWP64168.1"/>
    <property type="molecule type" value="Genomic_DNA"/>
</dbReference>
<dbReference type="SMART" id="SM00861">
    <property type="entry name" value="Transket_pyr"/>
    <property type="match status" value="1"/>
</dbReference>
<comment type="function">
    <text evidence="2">E1 component of the 2-oxoglutarate dehydrogenase (OGDH) complex which catalyzes the decarboxylation of 2-oxoglutarate, the first step in the conversion of 2-oxoglutarate to succinyl-CoA and CO(2).</text>
</comment>
<evidence type="ECO:0000313" key="6">
    <source>
        <dbReference type="EMBL" id="OWP64168.1"/>
    </source>
</evidence>
<evidence type="ECO:0000313" key="7">
    <source>
        <dbReference type="Proteomes" id="UP000197277"/>
    </source>
</evidence>
<dbReference type="Pfam" id="PF02780">
    <property type="entry name" value="Transketolase_C"/>
    <property type="match status" value="1"/>
</dbReference>
<evidence type="ECO:0000256" key="2">
    <source>
        <dbReference type="ARBA" id="ARBA00003906"/>
    </source>
</evidence>
<dbReference type="Proteomes" id="UP000197277">
    <property type="component" value="Unassembled WGS sequence"/>
</dbReference>
<sequence>MLTADPAAAMPTRVASLSKADLLHDYRLGWESRHASLAGRKEVFMGKAKFGIFGDGKELPQLAMARAFKAGDWRAGYYRDQTFMLAIGELTLQQYFAQLYAHPDVEAEPATAGRAMNGHFGTRHLDEDGQFKNLAESKNSSADISPTGGQMPRLVGLAYASKLFRQNPDLHQFSQFSVNGNEVAFGTIGNASTSEGMFFEAINAAGVLQIPMLISVWDDHYGISVPAEYQTTKQNISEILKGFQREGEGQEGFEIYRVKGWDYATLVDTYQRAAEICRTEHVPVLIHVQEVTQPQGHSTSGSHERYKSTDRLSWEQEHDCLRKMREWLLAEGHATDEELDAIVKEAQETVKQARTAAWNDFFNPIKQERDELVVLLNKLVAETGTENNLHELVEPLEHNPTPIRADLVRTVRRALRQVRSLRSGARRELQNWLEQALAENADRYNSYLFSQSEEAVGNITEVAVDYAADAASVDGREVLQACFTANFERDPRIFAIGEDVGRIGDVNQAFAGLQDKFGELRVTDTGIRECTIIGQGVGAAMRGLKPITEIQYLDYLIYGLEPLTDDVACLQYRTKGGQKAPLIVRTRGHRLEGIWHSGSPIQMILGAIRGIHLCVPRNMTQAAGFYNTLLRSDEPAIVIECLNGYRLKEKMPSNPGEFTLPLGQPETLLRGSDLTIVTYGSMCRIVLDAAAQLAEVGINVEVIDVQTLLPFDLDHVIADSLRRTNRVLFADEDVPGGGTAYMLQQVIDEQQAYRFLDSQPRCLAAQAHRPPYGSDGDYFSKPNVEDVFDAVYEIMQEVDPKRFPAIY</sequence>
<evidence type="ECO:0000256" key="3">
    <source>
        <dbReference type="ARBA" id="ARBA00023002"/>
    </source>
</evidence>
<name>A0A246FN52_9BACT</name>
<evidence type="ECO:0000256" key="4">
    <source>
        <dbReference type="ARBA" id="ARBA00023052"/>
    </source>
</evidence>
<dbReference type="Gene3D" id="3.40.50.970">
    <property type="match status" value="2"/>
</dbReference>
<protein>
    <submittedName>
        <fullName evidence="6">Transketolase</fullName>
    </submittedName>
</protein>
<dbReference type="GO" id="GO:0016624">
    <property type="term" value="F:oxidoreductase activity, acting on the aldehyde or oxo group of donors, disulfide as acceptor"/>
    <property type="evidence" value="ECO:0007669"/>
    <property type="project" value="InterPro"/>
</dbReference>
<dbReference type="InterPro" id="IPR009014">
    <property type="entry name" value="Transketo_C/PFOR_II"/>
</dbReference>
<dbReference type="InterPro" id="IPR005475">
    <property type="entry name" value="Transketolase-like_Pyr-bd"/>
</dbReference>
<evidence type="ECO:0000259" key="5">
    <source>
        <dbReference type="SMART" id="SM00861"/>
    </source>
</evidence>
<reference evidence="6 7" key="1">
    <citation type="submission" date="2017-06" db="EMBL/GenBank/DDBJ databases">
        <title>Hymenobacter amundsenii sp. nov. isolated from regoliths in Antarctica.</title>
        <authorList>
            <person name="Sedlacek I."/>
            <person name="Kralova S."/>
            <person name="Pantucek R."/>
            <person name="Svec P."/>
            <person name="Holochova P."/>
            <person name="Stankova E."/>
            <person name="Vrbovska V."/>
            <person name="Busse H.-J."/>
        </authorList>
    </citation>
    <scope>NUCLEOTIDE SEQUENCE [LARGE SCALE GENOMIC DNA]</scope>
    <source>
        <strain evidence="6 7">CCM 8682</strain>
    </source>
</reference>
<dbReference type="Pfam" id="PF02779">
    <property type="entry name" value="Transket_pyr"/>
    <property type="match status" value="1"/>
</dbReference>
<dbReference type="PANTHER" id="PTHR43257:SF2">
    <property type="entry name" value="PYRUVATE DEHYDROGENASE E1 COMPONENT SUBUNIT BETA"/>
    <property type="match status" value="1"/>
</dbReference>
<dbReference type="SUPFAM" id="SSF52922">
    <property type="entry name" value="TK C-terminal domain-like"/>
    <property type="match status" value="1"/>
</dbReference>
<dbReference type="PANTHER" id="PTHR43257">
    <property type="entry name" value="PYRUVATE DEHYDROGENASE E1 COMPONENT BETA SUBUNIT"/>
    <property type="match status" value="1"/>
</dbReference>
<accession>A0A246FN52</accession>
<dbReference type="InterPro" id="IPR033248">
    <property type="entry name" value="Transketolase_C"/>
</dbReference>
<organism evidence="6 7">
    <name type="scientific">Hymenobacter amundsenii</name>
    <dbReference type="NCBI Taxonomy" id="2006685"/>
    <lineage>
        <taxon>Bacteria</taxon>
        <taxon>Pseudomonadati</taxon>
        <taxon>Bacteroidota</taxon>
        <taxon>Cytophagia</taxon>
        <taxon>Cytophagales</taxon>
        <taxon>Hymenobacteraceae</taxon>
        <taxon>Hymenobacter</taxon>
    </lineage>
</organism>
<dbReference type="SUPFAM" id="SSF52518">
    <property type="entry name" value="Thiamin diphosphate-binding fold (THDP-binding)"/>
    <property type="match status" value="2"/>
</dbReference>
<dbReference type="OrthoDB" id="9769337at2"/>
<dbReference type="RefSeq" id="WP_088463433.1">
    <property type="nucleotide sequence ID" value="NZ_NIRR01000005.1"/>
</dbReference>
<dbReference type="Gene3D" id="3.40.50.920">
    <property type="match status" value="1"/>
</dbReference>